<keyword evidence="7 8" id="KW-0802">TPR repeat</keyword>
<comment type="caution">
    <text evidence="11">The sequence shown here is derived from an EMBL/GenBank/DDBJ whole genome shotgun (WGS) entry which is preliminary data.</text>
</comment>
<evidence type="ECO:0000256" key="1">
    <source>
        <dbReference type="ARBA" id="ARBA00004922"/>
    </source>
</evidence>
<dbReference type="PANTHER" id="PTHR44835">
    <property type="entry name" value="UDP-N-ACETYLGLUCOSAMINE--PEPTIDE N-ACETYLGLUCOSAMINYLTRANSFERASE SPINDLY-RELATED"/>
    <property type="match status" value="1"/>
</dbReference>
<dbReference type="PANTHER" id="PTHR44835:SF1">
    <property type="entry name" value="PROTEIN O-GLCNAC TRANSFERASE"/>
    <property type="match status" value="1"/>
</dbReference>
<evidence type="ECO:0000256" key="8">
    <source>
        <dbReference type="PROSITE-ProRule" id="PRU00339"/>
    </source>
</evidence>
<dbReference type="InterPro" id="IPR029489">
    <property type="entry name" value="OGT/SEC/SPY_C"/>
</dbReference>
<evidence type="ECO:0000256" key="6">
    <source>
        <dbReference type="ARBA" id="ARBA00022737"/>
    </source>
</evidence>
<dbReference type="Gene3D" id="1.25.40.10">
    <property type="entry name" value="Tetratricopeptide repeat domain"/>
    <property type="match status" value="3"/>
</dbReference>
<keyword evidence="12" id="KW-1185">Reference proteome</keyword>
<keyword evidence="5" id="KW-0808">Transferase</keyword>
<dbReference type="Gene3D" id="3.40.50.11380">
    <property type="match status" value="1"/>
</dbReference>
<feature type="domain" description="O-GlcNAc transferase C-terminal" evidence="10">
    <location>
        <begin position="548"/>
        <end position="721"/>
    </location>
</feature>
<comment type="pathway">
    <text evidence="1">Protein modification; protein glycosylation.</text>
</comment>
<evidence type="ECO:0000313" key="12">
    <source>
        <dbReference type="Proteomes" id="UP000054717"/>
    </source>
</evidence>
<dbReference type="SUPFAM" id="SSF48452">
    <property type="entry name" value="TPR-like"/>
    <property type="match status" value="1"/>
</dbReference>
<organism evidence="11 12">
    <name type="scientific">Caballeronia telluris</name>
    <dbReference type="NCBI Taxonomy" id="326475"/>
    <lineage>
        <taxon>Bacteria</taxon>
        <taxon>Pseudomonadati</taxon>
        <taxon>Pseudomonadota</taxon>
        <taxon>Betaproteobacteria</taxon>
        <taxon>Burkholderiales</taxon>
        <taxon>Burkholderiaceae</taxon>
        <taxon>Caballeronia</taxon>
    </lineage>
</organism>
<dbReference type="SUPFAM" id="SSF53756">
    <property type="entry name" value="UDP-Glycosyltransferase/glycogen phosphorylase"/>
    <property type="match status" value="1"/>
</dbReference>
<dbReference type="Pfam" id="PF13432">
    <property type="entry name" value="TPR_16"/>
    <property type="match status" value="3"/>
</dbReference>
<proteinExistence type="inferred from homology"/>
<dbReference type="Proteomes" id="UP000054717">
    <property type="component" value="Unassembled WGS sequence"/>
</dbReference>
<gene>
    <name evidence="11" type="ORF">AWB66_01025</name>
</gene>
<feature type="domain" description="O-GlcNAc transferase C-terminal" evidence="10">
    <location>
        <begin position="332"/>
        <end position="528"/>
    </location>
</feature>
<dbReference type="SMART" id="SM00028">
    <property type="entry name" value="TPR"/>
    <property type="match status" value="5"/>
</dbReference>
<dbReference type="EMBL" id="FCNZ02000003">
    <property type="protein sequence ID" value="SAL20349.1"/>
    <property type="molecule type" value="Genomic_DNA"/>
</dbReference>
<evidence type="ECO:0000256" key="4">
    <source>
        <dbReference type="ARBA" id="ARBA00022676"/>
    </source>
</evidence>
<name>A0A158FLX4_9BURK</name>
<dbReference type="RefSeq" id="WP_159462879.1">
    <property type="nucleotide sequence ID" value="NZ_FCNZ02000003.1"/>
</dbReference>
<dbReference type="AlphaFoldDB" id="A0A158FLX4"/>
<keyword evidence="4" id="KW-0328">Glycosyltransferase</keyword>
<dbReference type="STRING" id="326475.AWB66_01025"/>
<dbReference type="Pfam" id="PF13844">
    <property type="entry name" value="Glyco_transf_41"/>
    <property type="match status" value="2"/>
</dbReference>
<evidence type="ECO:0000256" key="2">
    <source>
        <dbReference type="ARBA" id="ARBA00005386"/>
    </source>
</evidence>
<feature type="region of interest" description="Disordered" evidence="9">
    <location>
        <begin position="1"/>
        <end position="23"/>
    </location>
</feature>
<feature type="repeat" description="TPR" evidence="8">
    <location>
        <begin position="63"/>
        <end position="96"/>
    </location>
</feature>
<evidence type="ECO:0000256" key="5">
    <source>
        <dbReference type="ARBA" id="ARBA00022679"/>
    </source>
</evidence>
<feature type="repeat" description="TPR" evidence="8">
    <location>
        <begin position="296"/>
        <end position="329"/>
    </location>
</feature>
<evidence type="ECO:0000313" key="11">
    <source>
        <dbReference type="EMBL" id="SAL20349.1"/>
    </source>
</evidence>
<dbReference type="PROSITE" id="PS50005">
    <property type="entry name" value="TPR"/>
    <property type="match status" value="2"/>
</dbReference>
<feature type="compositionally biased region" description="Polar residues" evidence="9">
    <location>
        <begin position="1"/>
        <end position="13"/>
    </location>
</feature>
<evidence type="ECO:0000256" key="3">
    <source>
        <dbReference type="ARBA" id="ARBA00011970"/>
    </source>
</evidence>
<keyword evidence="6" id="KW-0677">Repeat</keyword>
<protein>
    <recommendedName>
        <fullName evidence="3">protein O-GlcNAc transferase</fullName>
        <ecNumber evidence="3">2.4.1.255</ecNumber>
    </recommendedName>
</protein>
<dbReference type="InterPro" id="IPR011990">
    <property type="entry name" value="TPR-like_helical_dom_sf"/>
</dbReference>
<accession>A0A158FLX4</accession>
<evidence type="ECO:0000256" key="7">
    <source>
        <dbReference type="ARBA" id="ARBA00022803"/>
    </source>
</evidence>
<evidence type="ECO:0000256" key="9">
    <source>
        <dbReference type="SAM" id="MobiDB-lite"/>
    </source>
</evidence>
<dbReference type="InterPro" id="IPR051939">
    <property type="entry name" value="Glycosyltr_41/O-GlcNAc_trsf"/>
</dbReference>
<dbReference type="InterPro" id="IPR019734">
    <property type="entry name" value="TPR_rpt"/>
</dbReference>
<sequence length="749" mass="83419">MNAPNEFNGSNEPSARRTLTEEQEFDRDLAQVLEAAIERHQTLHLDEAESLYRLILDARPAHADANFNLGILTAQRGQYAASVPFFETAIGTDPTQHIYWANYVDVLTRSGQVAAANLVLDLARTQGVNGPAIDRLAAELREATQEREAVATADGRTSPTPQELSQLRAHYSAGRIEEAVALARTLVARDPAFAFGWEIVGVGSVKLMDLKRGIAALRRLLELRPDFIDARRILADALRLGDKFFEAEAECRTMIAQDPNYGEAHRILAMILRSTLRLDDAQAACRRAIDIDPLAAQAHDTLGVILLDQGLIDEAEAHHRRAIELKPNVESAHENMLFCLTHKDDIDPKALFRQHLYFAEQCEKPLLRSWKKHRNDTDPNRRIRVGFVSGDFNKHPVAVFMEPVFRHLANDPSVSVHAYYNRSVNDEVTYRLRLLVERWHDISGLTDAALADKIRADGIDVLIDLSGHTGYNRLLTFARKPAPVQATWMGYLGTTGMTSMDYYIADRFYVPREQIDGQFTEKIAYLPAFAAFQPSEAAPPVNALPALSNGYLTFGSFNRFNKLRPRTIALWSELLRALPDARLMIAGMPRDNSHMVLTDWFAKEGVDANRLAFRHRAQLERYLAHHLDVDIALDTFPYAGGVTTLQAMWMGVPTLTVPGDLIASRGSISALSHAGLDDFVAKDSADFVAKGLARAADIQGLAEIRDGMRERCMQSPSFAADTVAAGFSRAVRKMWQRWCAGEAPATFDA</sequence>
<reference evidence="11" key="1">
    <citation type="submission" date="2016-01" db="EMBL/GenBank/DDBJ databases">
        <authorList>
            <person name="Peeters Charlotte."/>
        </authorList>
    </citation>
    <scope>NUCLEOTIDE SEQUENCE</scope>
    <source>
        <strain evidence="11">LMG 22936</strain>
    </source>
</reference>
<evidence type="ECO:0000259" key="10">
    <source>
        <dbReference type="Pfam" id="PF13844"/>
    </source>
</evidence>
<dbReference type="Gene3D" id="3.40.50.2000">
    <property type="entry name" value="Glycogen Phosphorylase B"/>
    <property type="match status" value="1"/>
</dbReference>
<dbReference type="EC" id="2.4.1.255" evidence="3"/>
<dbReference type="GO" id="GO:0097363">
    <property type="term" value="F:protein O-acetylglucosaminyltransferase activity"/>
    <property type="evidence" value="ECO:0007669"/>
    <property type="project" value="UniProtKB-EC"/>
</dbReference>
<comment type="similarity">
    <text evidence="2">Belongs to the glycosyltransferase 41 family. O-GlcNAc transferase subfamily.</text>
</comment>